<dbReference type="AlphaFoldDB" id="E6QLJ0"/>
<dbReference type="SUPFAM" id="SSF53448">
    <property type="entry name" value="Nucleotide-diphospho-sugar transferases"/>
    <property type="match status" value="1"/>
</dbReference>
<dbReference type="InterPro" id="IPR029044">
    <property type="entry name" value="Nucleotide-diphossugar_trans"/>
</dbReference>
<comment type="similarity">
    <text evidence="1">Belongs to the glycosyltransferase 2 family.</text>
</comment>
<dbReference type="Gene3D" id="3.90.550.10">
    <property type="entry name" value="Spore Coat Polysaccharide Biosynthesis Protein SpsA, Chain A"/>
    <property type="match status" value="1"/>
</dbReference>
<evidence type="ECO:0000256" key="1">
    <source>
        <dbReference type="ARBA" id="ARBA00006739"/>
    </source>
</evidence>
<evidence type="ECO:0000256" key="3">
    <source>
        <dbReference type="ARBA" id="ARBA00022679"/>
    </source>
</evidence>
<organism evidence="5">
    <name type="scientific">mine drainage metagenome</name>
    <dbReference type="NCBI Taxonomy" id="410659"/>
    <lineage>
        <taxon>unclassified sequences</taxon>
        <taxon>metagenomes</taxon>
        <taxon>ecological metagenomes</taxon>
    </lineage>
</organism>
<protein>
    <submittedName>
        <fullName evidence="5">Glycosyl transferase, family 2</fullName>
    </submittedName>
</protein>
<dbReference type="EMBL" id="CABQ01000184">
    <property type="protein sequence ID" value="CBI08110.1"/>
    <property type="molecule type" value="Genomic_DNA"/>
</dbReference>
<dbReference type="Pfam" id="PF00535">
    <property type="entry name" value="Glycos_transf_2"/>
    <property type="match status" value="1"/>
</dbReference>
<proteinExistence type="inferred from homology"/>
<reference evidence="5" key="1">
    <citation type="submission" date="2009-10" db="EMBL/GenBank/DDBJ databases">
        <title>Diversity of trophic interactions inside an arsenic-rich microbial ecosystem.</title>
        <authorList>
            <person name="Bertin P.N."/>
            <person name="Heinrich-Salmeron A."/>
            <person name="Pelletier E."/>
            <person name="Goulhen-Chollet F."/>
            <person name="Arsene-Ploetze F."/>
            <person name="Gallien S."/>
            <person name="Calteau A."/>
            <person name="Vallenet D."/>
            <person name="Casiot C."/>
            <person name="Chane-Woon-Ming B."/>
            <person name="Giloteaux L."/>
            <person name="Barakat M."/>
            <person name="Bonnefoy V."/>
            <person name="Bruneel O."/>
            <person name="Chandler M."/>
            <person name="Cleiss J."/>
            <person name="Duran R."/>
            <person name="Elbaz-Poulichet F."/>
            <person name="Fonknechten N."/>
            <person name="Lauga B."/>
            <person name="Mornico D."/>
            <person name="Ortet P."/>
            <person name="Schaeffer C."/>
            <person name="Siguier P."/>
            <person name="Alexander Thil Smith A."/>
            <person name="Van Dorsselaer A."/>
            <person name="Weissenbach J."/>
            <person name="Medigue C."/>
            <person name="Le Paslier D."/>
        </authorList>
    </citation>
    <scope>NUCLEOTIDE SEQUENCE</scope>
</reference>
<keyword evidence="3 5" id="KW-0808">Transferase</keyword>
<name>E6QLJ0_9ZZZZ</name>
<evidence type="ECO:0000313" key="5">
    <source>
        <dbReference type="EMBL" id="CBI08110.1"/>
    </source>
</evidence>
<feature type="domain" description="Glycosyltransferase 2-like" evidence="4">
    <location>
        <begin position="8"/>
        <end position="183"/>
    </location>
</feature>
<keyword evidence="2" id="KW-0328">Glycosyltransferase</keyword>
<evidence type="ECO:0000259" key="4">
    <source>
        <dbReference type="Pfam" id="PF00535"/>
    </source>
</evidence>
<dbReference type="PANTHER" id="PTHR43179:SF12">
    <property type="entry name" value="GALACTOFURANOSYLTRANSFERASE GLFT2"/>
    <property type="match status" value="1"/>
</dbReference>
<sequence>MEQGKIGVVTVTYNSEPVLQEFFDSLAGQTHRSFVLYVVDNASKDNTLEISRQRTDLPVVIIANAENLGVAEGNNQGIRAALADGCECVLLLNNDIVSPADLFAQLYAGLDRHHCDMTTGKMYYHDRPDVFWCAGGHFQPWLGYRTQHDGEYQKDVGQFDQPRRVTYTPTCCLLVQRSVFDRIGLMDSRYFVYSDDVDFLYRCLKQGLLLWYVPEAKLWHKVSALTGNMSDFTVHYSTRNRAYFISKHLRWSMRFSLTVLYRLYHEIRFLLHIDQHSRHSLRKKSWETGRKMSRSNQ</sequence>
<evidence type="ECO:0000256" key="2">
    <source>
        <dbReference type="ARBA" id="ARBA00022676"/>
    </source>
</evidence>
<comment type="caution">
    <text evidence="5">The sequence shown here is derived from an EMBL/GenBank/DDBJ whole genome shotgun (WGS) entry which is preliminary data.</text>
</comment>
<accession>E6QLJ0</accession>
<dbReference type="InterPro" id="IPR001173">
    <property type="entry name" value="Glyco_trans_2-like"/>
</dbReference>
<dbReference type="PANTHER" id="PTHR43179">
    <property type="entry name" value="RHAMNOSYLTRANSFERASE WBBL"/>
    <property type="match status" value="1"/>
</dbReference>
<dbReference type="GO" id="GO:0016757">
    <property type="term" value="F:glycosyltransferase activity"/>
    <property type="evidence" value="ECO:0007669"/>
    <property type="project" value="UniProtKB-KW"/>
</dbReference>
<gene>
    <name evidence="5" type="ORF">CARN6_1542</name>
</gene>
<dbReference type="CDD" id="cd04186">
    <property type="entry name" value="GT_2_like_c"/>
    <property type="match status" value="1"/>
</dbReference>